<evidence type="ECO:0000313" key="2">
    <source>
        <dbReference type="Proteomes" id="UP000727907"/>
    </source>
</evidence>
<dbReference type="Proteomes" id="UP000727907">
    <property type="component" value="Unassembled WGS sequence"/>
</dbReference>
<evidence type="ECO:0000313" key="1">
    <source>
        <dbReference type="EMBL" id="MBU8876102.1"/>
    </source>
</evidence>
<gene>
    <name evidence="1" type="ORF">KQ910_20180</name>
</gene>
<sequence>MNHVPGVWLPDIPTGQLHPTGQEIVLAGVVDLAEARAWLDAQKNR</sequence>
<reference evidence="1 2" key="1">
    <citation type="submission" date="2021-06" db="EMBL/GenBank/DDBJ databases">
        <authorList>
            <person name="Lee D.H."/>
        </authorList>
    </citation>
    <scope>NUCLEOTIDE SEQUENCE [LARGE SCALE GENOMIC DNA]</scope>
    <source>
        <strain evidence="1 2">MMS21-HV4-11</strain>
    </source>
</reference>
<protein>
    <submittedName>
        <fullName evidence="1">Uncharacterized protein</fullName>
    </submittedName>
</protein>
<proteinExistence type="predicted"/>
<organism evidence="1 2">
    <name type="scientific">Reyranella humidisoli</name>
    <dbReference type="NCBI Taxonomy" id="2849149"/>
    <lineage>
        <taxon>Bacteria</taxon>
        <taxon>Pseudomonadati</taxon>
        <taxon>Pseudomonadota</taxon>
        <taxon>Alphaproteobacteria</taxon>
        <taxon>Hyphomicrobiales</taxon>
        <taxon>Reyranellaceae</taxon>
        <taxon>Reyranella</taxon>
    </lineage>
</organism>
<dbReference type="RefSeq" id="WP_216964619.1">
    <property type="nucleotide sequence ID" value="NZ_JAHOPB010000002.1"/>
</dbReference>
<comment type="caution">
    <text evidence="1">The sequence shown here is derived from an EMBL/GenBank/DDBJ whole genome shotgun (WGS) entry which is preliminary data.</text>
</comment>
<dbReference type="EMBL" id="JAHOPB010000002">
    <property type="protein sequence ID" value="MBU8876102.1"/>
    <property type="molecule type" value="Genomic_DNA"/>
</dbReference>
<name>A0ABS6INC4_9HYPH</name>
<keyword evidence="2" id="KW-1185">Reference proteome</keyword>
<accession>A0ABS6INC4</accession>